<dbReference type="EC" id="2.7.7.101" evidence="12"/>
<dbReference type="GO" id="GO:0006269">
    <property type="term" value="P:DNA replication, synthesis of primer"/>
    <property type="evidence" value="ECO:0007669"/>
    <property type="project" value="UniProtKB-UniRule"/>
</dbReference>
<dbReference type="Pfam" id="PF08275">
    <property type="entry name" value="DNAG_N"/>
    <property type="match status" value="1"/>
</dbReference>
<dbReference type="FunFam" id="3.90.580.10:FF:000001">
    <property type="entry name" value="DNA primase"/>
    <property type="match status" value="1"/>
</dbReference>
<keyword evidence="8 12" id="KW-0862">Zinc</keyword>
<dbReference type="PANTHER" id="PTHR30313:SF2">
    <property type="entry name" value="DNA PRIMASE"/>
    <property type="match status" value="1"/>
</dbReference>
<dbReference type="GO" id="GO:0003899">
    <property type="term" value="F:DNA-directed RNA polymerase activity"/>
    <property type="evidence" value="ECO:0007669"/>
    <property type="project" value="UniProtKB-UniRule"/>
</dbReference>
<evidence type="ECO:0000256" key="8">
    <source>
        <dbReference type="ARBA" id="ARBA00022833"/>
    </source>
</evidence>
<dbReference type="SMART" id="SM00400">
    <property type="entry name" value="ZnF_CHCC"/>
    <property type="match status" value="1"/>
</dbReference>
<keyword evidence="11 12" id="KW-0804">Transcription</keyword>
<dbReference type="FunFam" id="3.90.980.10:FF:000001">
    <property type="entry name" value="DNA primase"/>
    <property type="match status" value="1"/>
</dbReference>
<reference evidence="16" key="1">
    <citation type="submission" date="2022-03" db="EMBL/GenBank/DDBJ databases">
        <title>Draft Genome Sequence of Firmicute Strain S0AB, a Heterotrophic Iron/Sulfur-Oxidizing Extreme Acidophile.</title>
        <authorList>
            <person name="Vergara E."/>
            <person name="Pakostova E."/>
            <person name="Johnson D.B."/>
            <person name="Holmes D.S."/>
        </authorList>
    </citation>
    <scope>NUCLEOTIDE SEQUENCE</scope>
    <source>
        <strain evidence="16">S0AB</strain>
    </source>
</reference>
<sequence>MSMRIPEEFLSLLRQKVDIVDVVSEYVRLKRVGRSLVGLCPFHSERTPSFHVTPEKGFYHCFGCGAGGTAITFVMEIEQLTFVQAIERLAEKSGLPIPKMEDDLLESEDRKLRAQLYEVNALATKLYNHILMNHPAGAQGLSYLLERGLTKKTIAQFQLGYSPANGRDLVQFLRKRGFSVDLIVQAGLGLISSDGELFDRFRNRVMFPIADLQGRTIGFGARTLTGDDPKYINTQETPIFRKGNILYGYALARQGIRKTGKAVLLEGYMDVIALHQHGITHAIASLGTALTTEQAAILRRAVADEVILLYDGDSAGQKATQKSIEILRDMDIPIRVAQMPQDVDPDEAIRKQGVDAFRSDVLDKAVSALEYQLIQLTHKHPQHMTTDRIDYLRDAISILALEESSIEREAMAEWLSKTYAISLAALKDDLNTQVRLKSQRKETNVRVKKWDTSSRVHIDHGSNKTGSDLGERIPLKHIVAERQLLVYMLLDSDVVKQVQMSVHSEFSLPLHSALQAYVYTFYAEHEHADPELLLATIDDPAVLQFAAKLLHEAVSLLEPGKLPDPQGVRDYIQCLIGYELERDMQRVSEALKHAIEQGDTSAMNQSQEELWRLRAALVQSNQAAGSTQAPIFGRRSGR</sequence>
<dbReference type="InterPro" id="IPR016136">
    <property type="entry name" value="DNA_helicase_N/primase_C"/>
</dbReference>
<dbReference type="Proteomes" id="UP001139263">
    <property type="component" value="Unassembled WGS sequence"/>
</dbReference>
<dbReference type="HAMAP" id="MF_00974">
    <property type="entry name" value="DNA_primase_DnaG"/>
    <property type="match status" value="1"/>
</dbReference>
<evidence type="ECO:0000313" key="16">
    <source>
        <dbReference type="EMBL" id="MCI0181858.1"/>
    </source>
</evidence>
<evidence type="ECO:0000256" key="9">
    <source>
        <dbReference type="ARBA" id="ARBA00022842"/>
    </source>
</evidence>
<evidence type="ECO:0000256" key="6">
    <source>
        <dbReference type="ARBA" id="ARBA00022723"/>
    </source>
</evidence>
<dbReference type="GO" id="GO:0003678">
    <property type="term" value="F:DNA helicase activity"/>
    <property type="evidence" value="ECO:0007669"/>
    <property type="project" value="InterPro"/>
</dbReference>
<dbReference type="InterPro" id="IPR034151">
    <property type="entry name" value="TOPRIM_DnaG_bac"/>
</dbReference>
<dbReference type="InterPro" id="IPR006295">
    <property type="entry name" value="DNA_primase_DnaG"/>
</dbReference>
<dbReference type="InterPro" id="IPR037068">
    <property type="entry name" value="DNA_primase_core_N_sf"/>
</dbReference>
<feature type="domain" description="Toprim" evidence="15">
    <location>
        <begin position="260"/>
        <end position="342"/>
    </location>
</feature>
<protein>
    <recommendedName>
        <fullName evidence="12 13">DNA primase</fullName>
        <ecNumber evidence="12">2.7.7.101</ecNumber>
    </recommendedName>
</protein>
<evidence type="ECO:0000259" key="15">
    <source>
        <dbReference type="PROSITE" id="PS50880"/>
    </source>
</evidence>
<dbReference type="GO" id="GO:0005524">
    <property type="term" value="F:ATP binding"/>
    <property type="evidence" value="ECO:0007669"/>
    <property type="project" value="InterPro"/>
</dbReference>
<dbReference type="InterPro" id="IPR036185">
    <property type="entry name" value="DNA_heli_DnaB-like_N_sf"/>
</dbReference>
<evidence type="ECO:0000256" key="3">
    <source>
        <dbReference type="ARBA" id="ARBA00022679"/>
    </source>
</evidence>
<keyword evidence="1 12" id="KW-0240">DNA-directed RNA polymerase</keyword>
<keyword evidence="6 12" id="KW-0479">Metal-binding</keyword>
<dbReference type="SMART" id="SM00493">
    <property type="entry name" value="TOPRIM"/>
    <property type="match status" value="1"/>
</dbReference>
<comment type="function">
    <text evidence="12 13">RNA polymerase that catalyzes the synthesis of short RNA molecules used as primers for DNA polymerase during DNA replication.</text>
</comment>
<keyword evidence="3 12" id="KW-0808">Transferase</keyword>
<keyword evidence="7 12" id="KW-0863">Zinc-finger</keyword>
<dbReference type="Pfam" id="PF13155">
    <property type="entry name" value="Toprim_2"/>
    <property type="match status" value="1"/>
</dbReference>
<dbReference type="GO" id="GO:0003677">
    <property type="term" value="F:DNA binding"/>
    <property type="evidence" value="ECO:0007669"/>
    <property type="project" value="UniProtKB-KW"/>
</dbReference>
<evidence type="ECO:0000256" key="4">
    <source>
        <dbReference type="ARBA" id="ARBA00022695"/>
    </source>
</evidence>
<dbReference type="NCBIfam" id="TIGR01391">
    <property type="entry name" value="dnaG"/>
    <property type="match status" value="1"/>
</dbReference>
<dbReference type="Gene3D" id="1.10.860.10">
    <property type="entry name" value="DNAb Helicase, Chain A"/>
    <property type="match status" value="1"/>
</dbReference>
<keyword evidence="17" id="KW-1185">Reference proteome</keyword>
<dbReference type="InterPro" id="IPR050219">
    <property type="entry name" value="DnaG_primase"/>
</dbReference>
<keyword evidence="4 12" id="KW-0548">Nucleotidyltransferase</keyword>
<dbReference type="AlphaFoldDB" id="A0A9X1V831"/>
<dbReference type="SUPFAM" id="SSF56731">
    <property type="entry name" value="DNA primase core"/>
    <property type="match status" value="1"/>
</dbReference>
<dbReference type="Pfam" id="PF01807">
    <property type="entry name" value="Zn_ribbon_DnaG"/>
    <property type="match status" value="1"/>
</dbReference>
<evidence type="ECO:0000256" key="5">
    <source>
        <dbReference type="ARBA" id="ARBA00022705"/>
    </source>
</evidence>
<evidence type="ECO:0000256" key="2">
    <source>
        <dbReference type="ARBA" id="ARBA00022515"/>
    </source>
</evidence>
<dbReference type="SUPFAM" id="SSF57783">
    <property type="entry name" value="Zinc beta-ribbon"/>
    <property type="match status" value="1"/>
</dbReference>
<evidence type="ECO:0000256" key="10">
    <source>
        <dbReference type="ARBA" id="ARBA00023125"/>
    </source>
</evidence>
<dbReference type="CDD" id="cd03364">
    <property type="entry name" value="TOPRIM_DnaG_primases"/>
    <property type="match status" value="1"/>
</dbReference>
<dbReference type="EMBL" id="JALBUF010000001">
    <property type="protein sequence ID" value="MCI0181858.1"/>
    <property type="molecule type" value="Genomic_DNA"/>
</dbReference>
<dbReference type="GO" id="GO:1990077">
    <property type="term" value="C:primosome complex"/>
    <property type="evidence" value="ECO:0007669"/>
    <property type="project" value="UniProtKB-KW"/>
</dbReference>
<evidence type="ECO:0000256" key="12">
    <source>
        <dbReference type="HAMAP-Rule" id="MF_00974"/>
    </source>
</evidence>
<keyword evidence="5 12" id="KW-0235">DNA replication</keyword>
<comment type="catalytic activity">
    <reaction evidence="12">
        <text>ssDNA + n NTP = ssDNA/pppN(pN)n-1 hybrid + (n-1) diphosphate.</text>
        <dbReference type="EC" id="2.7.7.101"/>
    </reaction>
</comment>
<comment type="cofactor">
    <cofactor evidence="12 13 14">
        <name>Zn(2+)</name>
        <dbReference type="ChEBI" id="CHEBI:29105"/>
    </cofactor>
    <text evidence="12 13 14">Binds 1 zinc ion per monomer.</text>
</comment>
<comment type="similarity">
    <text evidence="12 13">Belongs to the DnaG primase family.</text>
</comment>
<dbReference type="GO" id="GO:0008270">
    <property type="term" value="F:zinc ion binding"/>
    <property type="evidence" value="ECO:0007669"/>
    <property type="project" value="UniProtKB-UniRule"/>
</dbReference>
<proteinExistence type="inferred from homology"/>
<evidence type="ECO:0000256" key="13">
    <source>
        <dbReference type="PIRNR" id="PIRNR002811"/>
    </source>
</evidence>
<dbReference type="InterPro" id="IPR013264">
    <property type="entry name" value="DNAG_N"/>
</dbReference>
<evidence type="ECO:0000256" key="11">
    <source>
        <dbReference type="ARBA" id="ARBA00023163"/>
    </source>
</evidence>
<dbReference type="Gene3D" id="3.90.580.10">
    <property type="entry name" value="Zinc finger, CHC2-type domain"/>
    <property type="match status" value="1"/>
</dbReference>
<dbReference type="InterPro" id="IPR002694">
    <property type="entry name" value="Znf_CHC2"/>
</dbReference>
<keyword evidence="2 12" id="KW-0639">Primosome</keyword>
<name>A0A9X1V831_9BACL</name>
<keyword evidence="10 12" id="KW-0238">DNA-binding</keyword>
<keyword evidence="9" id="KW-0460">Magnesium</keyword>
<dbReference type="PIRSF" id="PIRSF002811">
    <property type="entry name" value="DnaG"/>
    <property type="match status" value="1"/>
</dbReference>
<dbReference type="InterPro" id="IPR030846">
    <property type="entry name" value="DnaG_bac"/>
</dbReference>
<dbReference type="SUPFAM" id="SSF48024">
    <property type="entry name" value="N-terminal domain of DnaB helicase"/>
    <property type="match status" value="1"/>
</dbReference>
<comment type="subunit">
    <text evidence="12">Monomer. Interacts with DnaB.</text>
</comment>
<organism evidence="16 17">
    <name type="scientific">Sulfoacidibacillus ferrooxidans</name>
    <dbReference type="NCBI Taxonomy" id="2005001"/>
    <lineage>
        <taxon>Bacteria</taxon>
        <taxon>Bacillati</taxon>
        <taxon>Bacillota</taxon>
        <taxon>Bacilli</taxon>
        <taxon>Bacillales</taxon>
        <taxon>Alicyclobacillaceae</taxon>
        <taxon>Sulfoacidibacillus</taxon>
    </lineage>
</organism>
<dbReference type="Gene3D" id="3.40.1360.10">
    <property type="match status" value="1"/>
</dbReference>
<dbReference type="PANTHER" id="PTHR30313">
    <property type="entry name" value="DNA PRIMASE"/>
    <property type="match status" value="1"/>
</dbReference>
<dbReference type="PROSITE" id="PS50880">
    <property type="entry name" value="TOPRIM"/>
    <property type="match status" value="1"/>
</dbReference>
<evidence type="ECO:0000256" key="14">
    <source>
        <dbReference type="PIRSR" id="PIRSR002811-1"/>
    </source>
</evidence>
<evidence type="ECO:0000256" key="7">
    <source>
        <dbReference type="ARBA" id="ARBA00022771"/>
    </source>
</evidence>
<dbReference type="FunFam" id="3.40.1360.10:FF:000002">
    <property type="entry name" value="DNA primase"/>
    <property type="match status" value="1"/>
</dbReference>
<dbReference type="GO" id="GO:0005737">
    <property type="term" value="C:cytoplasm"/>
    <property type="evidence" value="ECO:0007669"/>
    <property type="project" value="TreeGrafter"/>
</dbReference>
<feature type="zinc finger region" description="CHC2-type" evidence="12 14">
    <location>
        <begin position="40"/>
        <end position="64"/>
    </location>
</feature>
<comment type="domain">
    <text evidence="12">Contains an N-terminal zinc-binding domain, a central core domain that contains the primase activity, and a C-terminal DnaB-binding domain.</text>
</comment>
<evidence type="ECO:0000256" key="1">
    <source>
        <dbReference type="ARBA" id="ARBA00022478"/>
    </source>
</evidence>
<dbReference type="InterPro" id="IPR036977">
    <property type="entry name" value="DNA_primase_Znf_CHC2"/>
</dbReference>
<comment type="caution">
    <text evidence="16">The sequence shown here is derived from an EMBL/GenBank/DDBJ whole genome shotgun (WGS) entry which is preliminary data.</text>
</comment>
<evidence type="ECO:0000313" key="17">
    <source>
        <dbReference type="Proteomes" id="UP001139263"/>
    </source>
</evidence>
<accession>A0A9X1V831</accession>
<dbReference type="GO" id="GO:0000428">
    <property type="term" value="C:DNA-directed RNA polymerase complex"/>
    <property type="evidence" value="ECO:0007669"/>
    <property type="project" value="UniProtKB-KW"/>
</dbReference>
<dbReference type="Gene3D" id="3.90.980.10">
    <property type="entry name" value="DNA primase, catalytic core, N-terminal domain"/>
    <property type="match status" value="1"/>
</dbReference>
<gene>
    <name evidence="12 16" type="primary">dnaG</name>
    <name evidence="16" type="ORF">MM817_00105</name>
</gene>
<dbReference type="InterPro" id="IPR006171">
    <property type="entry name" value="TOPRIM_dom"/>
</dbReference>